<reference evidence="1" key="1">
    <citation type="journal article" date="2021" name="Proc. Natl. Acad. Sci. U.S.A.">
        <title>A Catalog of Tens of Thousands of Viruses from Human Metagenomes Reveals Hidden Associations with Chronic Diseases.</title>
        <authorList>
            <person name="Tisza M.J."/>
            <person name="Buck C.B."/>
        </authorList>
    </citation>
    <scope>NUCLEOTIDE SEQUENCE</scope>
    <source>
        <strain evidence="1">CtRcp9</strain>
    </source>
</reference>
<protein>
    <submittedName>
        <fullName evidence="1">Uncharacterized protein</fullName>
    </submittedName>
</protein>
<name>A0A8S5PLY9_9CAUD</name>
<accession>A0A8S5PLY9</accession>
<evidence type="ECO:0000313" key="1">
    <source>
        <dbReference type="EMBL" id="DAE07433.1"/>
    </source>
</evidence>
<organism evidence="1">
    <name type="scientific">Siphoviridae sp. ctRcp9</name>
    <dbReference type="NCBI Taxonomy" id="2825504"/>
    <lineage>
        <taxon>Viruses</taxon>
        <taxon>Duplodnaviria</taxon>
        <taxon>Heunggongvirae</taxon>
        <taxon>Uroviricota</taxon>
        <taxon>Caudoviricetes</taxon>
    </lineage>
</organism>
<dbReference type="EMBL" id="BK015450">
    <property type="protein sequence ID" value="DAE07433.1"/>
    <property type="molecule type" value="Genomic_DNA"/>
</dbReference>
<proteinExistence type="predicted"/>
<sequence length="36" mass="4241">MSICQESRSIIINESVVHHNYGLIYLYILLYLINNT</sequence>